<dbReference type="SMART" id="SM01417">
    <property type="entry name" value="Solute_trans_a"/>
    <property type="match status" value="1"/>
</dbReference>
<dbReference type="Pfam" id="PF03619">
    <property type="entry name" value="Solute_trans_a"/>
    <property type="match status" value="1"/>
</dbReference>
<comment type="subcellular location">
    <subcellularLocation>
        <location evidence="1">Membrane</location>
        <topology evidence="1">Multi-pass membrane protein</topology>
    </subcellularLocation>
</comment>
<keyword evidence="4 6" id="KW-0472">Membrane</keyword>
<name>A0A8H3TYW1_9TREE</name>
<sequence length="792" mass="88433">MSLPSFPSAQRPTVSQLPSNGNNGSGKDAVWIAGSRGPGAGNLLPKALLIVCGVCSLIATIVSVWSIILQLKGYRRPNLQRHVVRIMIMVPLYAIASFIALFSLDAAFFIDTVRDLYEAFVIYEFLQLLITYLGGERSLLILLHGRPPIPHPFPVNIFCKPMDVSDPWVLLNLKRGVLQYVQVKPLLVLATVTLKATDTYREGELSFAAGYTYVSFVYNVSICLSLYCLAMFWVAVNKDLQSFRPLPKFLCVKGILFFSFWQGLGVSFLVAVHAIKRVGAYHDAEHMSLALTDSLVCIEMPLFAIAHQYAFRASDYIDERLQYAARLPFFYAFKDAFGGKDVWMDSKATLRGQGISYQAYEPAEGSLHVGEGRRRRIRAGLRYTKGGKHKYWVAQPGDESRATGEHGPLTAIKRTIDDRRAYREGYAPLLPHHTRRSTQDKVDRPQDDSSSDESDAPSLNFDDEGPNDTWEESMYSRARKVQYFGYPNVDVSKERAKRKQWEEEEGVLANKWSTRQGKSAAKGKSRRNGKDKGKAGVKPDKKPGVYGKWAENGTNSPSERTSQSSPQSSNRVPDIEFDSPRDETEEAWVFDGENERPDAWKPPQEVQNAVSNALKWTGFRKEQDSSPTKQDDLDKRLADHRHLTPSTSPFEIGSADDEEDPAEEDHVTVSDRPLPSDAVDLVVDDRKAVTEAQNHERRKGEPATHAPKHIYRRGFLSPPEGSASNGRNSPVRAPSPAPIPGGNHASRHHEELRPKTQGGVDTVEVGASSVEEVEPPEIISKLASEVEENPWR</sequence>
<proteinExistence type="predicted"/>
<feature type="transmembrane region" description="Helical" evidence="6">
    <location>
        <begin position="255"/>
        <end position="275"/>
    </location>
</feature>
<dbReference type="PANTHER" id="PTHR23423">
    <property type="entry name" value="ORGANIC SOLUTE TRANSPORTER-RELATED"/>
    <property type="match status" value="1"/>
</dbReference>
<dbReference type="Proteomes" id="UP000620104">
    <property type="component" value="Unassembled WGS sequence"/>
</dbReference>
<evidence type="ECO:0000313" key="8">
    <source>
        <dbReference type="Proteomes" id="UP000620104"/>
    </source>
</evidence>
<evidence type="ECO:0000256" key="1">
    <source>
        <dbReference type="ARBA" id="ARBA00004141"/>
    </source>
</evidence>
<evidence type="ECO:0000256" key="6">
    <source>
        <dbReference type="SAM" id="Phobius"/>
    </source>
</evidence>
<evidence type="ECO:0000256" key="3">
    <source>
        <dbReference type="ARBA" id="ARBA00022989"/>
    </source>
</evidence>
<feature type="compositionally biased region" description="Polar residues" evidence="5">
    <location>
        <begin position="1"/>
        <end position="22"/>
    </location>
</feature>
<accession>A0A8H3TYW1</accession>
<feature type="compositionally biased region" description="Basic and acidic residues" evidence="5">
    <location>
        <begin position="619"/>
        <end position="642"/>
    </location>
</feature>
<evidence type="ECO:0000256" key="4">
    <source>
        <dbReference type="ARBA" id="ARBA00023136"/>
    </source>
</evidence>
<feature type="transmembrane region" description="Helical" evidence="6">
    <location>
        <begin position="90"/>
        <end position="110"/>
    </location>
</feature>
<feature type="compositionally biased region" description="Basic and acidic residues" evidence="5">
    <location>
        <begin position="683"/>
        <end position="702"/>
    </location>
</feature>
<evidence type="ECO:0008006" key="9">
    <source>
        <dbReference type="Google" id="ProtNLM"/>
    </source>
</evidence>
<dbReference type="GO" id="GO:0016020">
    <property type="term" value="C:membrane"/>
    <property type="evidence" value="ECO:0007669"/>
    <property type="project" value="UniProtKB-SubCell"/>
</dbReference>
<dbReference type="AlphaFoldDB" id="A0A8H3TYW1"/>
<evidence type="ECO:0000313" key="7">
    <source>
        <dbReference type="EMBL" id="GHJ89647.1"/>
    </source>
</evidence>
<feature type="transmembrane region" description="Helical" evidence="6">
    <location>
        <begin position="216"/>
        <end position="235"/>
    </location>
</feature>
<feature type="region of interest" description="Disordered" evidence="5">
    <location>
        <begin position="1"/>
        <end position="23"/>
    </location>
</feature>
<evidence type="ECO:0000256" key="2">
    <source>
        <dbReference type="ARBA" id="ARBA00022692"/>
    </source>
</evidence>
<protein>
    <recommendedName>
        <fullName evidence="9">DUF300-domain-containing protein</fullName>
    </recommendedName>
</protein>
<dbReference type="EMBL" id="BLZA01000049">
    <property type="protein sequence ID" value="GHJ89647.1"/>
    <property type="molecule type" value="Genomic_DNA"/>
</dbReference>
<feature type="compositionally biased region" description="Basic and acidic residues" evidence="5">
    <location>
        <begin position="528"/>
        <end position="543"/>
    </location>
</feature>
<organism evidence="7 8">
    <name type="scientific">Naganishia liquefaciens</name>
    <dbReference type="NCBI Taxonomy" id="104408"/>
    <lineage>
        <taxon>Eukaryota</taxon>
        <taxon>Fungi</taxon>
        <taxon>Dikarya</taxon>
        <taxon>Basidiomycota</taxon>
        <taxon>Agaricomycotina</taxon>
        <taxon>Tremellomycetes</taxon>
        <taxon>Filobasidiales</taxon>
        <taxon>Filobasidiaceae</taxon>
        <taxon>Naganishia</taxon>
    </lineage>
</organism>
<feature type="compositionally biased region" description="Basic and acidic residues" evidence="5">
    <location>
        <begin position="437"/>
        <end position="447"/>
    </location>
</feature>
<dbReference type="InterPro" id="IPR005178">
    <property type="entry name" value="Ostalpha/TMEM184C"/>
</dbReference>
<feature type="region of interest" description="Disordered" evidence="5">
    <location>
        <begin position="425"/>
        <end position="470"/>
    </location>
</feature>
<gene>
    <name evidence="7" type="ORF">NliqN6_6049</name>
</gene>
<feature type="compositionally biased region" description="Acidic residues" evidence="5">
    <location>
        <begin position="654"/>
        <end position="663"/>
    </location>
</feature>
<feature type="compositionally biased region" description="Acidic residues" evidence="5">
    <location>
        <begin position="449"/>
        <end position="470"/>
    </location>
</feature>
<keyword evidence="3 6" id="KW-1133">Transmembrane helix</keyword>
<comment type="caution">
    <text evidence="7">The sequence shown here is derived from an EMBL/GenBank/DDBJ whole genome shotgun (WGS) entry which is preliminary data.</text>
</comment>
<keyword evidence="8" id="KW-1185">Reference proteome</keyword>
<feature type="transmembrane region" description="Helical" evidence="6">
    <location>
        <begin position="47"/>
        <end position="69"/>
    </location>
</feature>
<feature type="region of interest" description="Disordered" evidence="5">
    <location>
        <begin position="493"/>
        <end position="792"/>
    </location>
</feature>
<dbReference type="OrthoDB" id="5348404at2759"/>
<feature type="compositionally biased region" description="Low complexity" evidence="5">
    <location>
        <begin position="554"/>
        <end position="571"/>
    </location>
</feature>
<evidence type="ECO:0000256" key="5">
    <source>
        <dbReference type="SAM" id="MobiDB-lite"/>
    </source>
</evidence>
<reference evidence="7" key="1">
    <citation type="submission" date="2020-07" db="EMBL/GenBank/DDBJ databases">
        <title>Draft Genome Sequence of a Deep-Sea Yeast, Naganishia (Cryptococcus) liquefaciens strain N6.</title>
        <authorList>
            <person name="Han Y.W."/>
            <person name="Kajitani R."/>
            <person name="Morimoto H."/>
            <person name="Parhat M."/>
            <person name="Tsubouchi H."/>
            <person name="Bakenova O."/>
            <person name="Ogata M."/>
            <person name="Argunhan B."/>
            <person name="Aoki R."/>
            <person name="Kajiwara S."/>
            <person name="Itoh T."/>
            <person name="Iwasaki H."/>
        </authorList>
    </citation>
    <scope>NUCLEOTIDE SEQUENCE</scope>
    <source>
        <strain evidence="7">N6</strain>
    </source>
</reference>
<keyword evidence="2 6" id="KW-0812">Transmembrane</keyword>